<dbReference type="NCBIfam" id="TIGR00220">
    <property type="entry name" value="mscL"/>
    <property type="match status" value="1"/>
</dbReference>
<dbReference type="InterPro" id="IPR037673">
    <property type="entry name" value="MSC/AndL"/>
</dbReference>
<dbReference type="InterPro" id="IPR036019">
    <property type="entry name" value="MscL_channel"/>
</dbReference>
<sequence length="177" mass="19438">MLMGFKDFLMKGNVVDLAVAVVLGAAFGAVVNAMVENVLMPFISGLIGFPDFDSFAVVNYNGNLLQFGVLLTQVVNFLLIAAAIYFVIIFPMNKMIEARIRKFGGPVEEEDPHVVVLKQILDQLRVQTEVVNPAAFAAAVEAERLAESETLARIEDLEEKNKTFLGKAKNFVWGKEG</sequence>
<evidence type="ECO:0000256" key="1">
    <source>
        <dbReference type="ARBA" id="ARBA00004651"/>
    </source>
</evidence>
<keyword evidence="12" id="KW-1185">Reference proteome</keyword>
<comment type="caution">
    <text evidence="11">The sequence shown here is derived from an EMBL/GenBank/DDBJ whole genome shotgun (WGS) entry which is preliminary data.</text>
</comment>
<keyword evidence="8 10" id="KW-0472">Membrane</keyword>
<dbReference type="PANTHER" id="PTHR30266">
    <property type="entry name" value="MECHANOSENSITIVE CHANNEL MSCL"/>
    <property type="match status" value="1"/>
</dbReference>
<dbReference type="HAMAP" id="MF_00115">
    <property type="entry name" value="MscL"/>
    <property type="match status" value="1"/>
</dbReference>
<keyword evidence="5 10" id="KW-0812">Transmembrane</keyword>
<name>A0ABR9J609_9MICC</name>
<dbReference type="Gene3D" id="1.10.1200.120">
    <property type="entry name" value="Large-conductance mechanosensitive channel, MscL, domain 1"/>
    <property type="match status" value="1"/>
</dbReference>
<evidence type="ECO:0000256" key="4">
    <source>
        <dbReference type="ARBA" id="ARBA00022475"/>
    </source>
</evidence>
<dbReference type="PRINTS" id="PR01264">
    <property type="entry name" value="MECHCHANNEL"/>
</dbReference>
<dbReference type="PROSITE" id="PS01327">
    <property type="entry name" value="MSCL"/>
    <property type="match status" value="1"/>
</dbReference>
<evidence type="ECO:0000256" key="8">
    <source>
        <dbReference type="ARBA" id="ARBA00023136"/>
    </source>
</evidence>
<keyword evidence="9 10" id="KW-0407">Ion channel</keyword>
<evidence type="ECO:0000256" key="5">
    <source>
        <dbReference type="ARBA" id="ARBA00022692"/>
    </source>
</evidence>
<dbReference type="RefSeq" id="WP_192591195.1">
    <property type="nucleotide sequence ID" value="NZ_JADBEE010000001.1"/>
</dbReference>
<comment type="function">
    <text evidence="10">Channel that opens in response to stretch forces in the membrane lipid bilayer. May participate in the regulation of osmotic pressure changes within the cell.</text>
</comment>
<dbReference type="InterPro" id="IPR001185">
    <property type="entry name" value="MS_channel"/>
</dbReference>
<dbReference type="Pfam" id="PF01741">
    <property type="entry name" value="MscL"/>
    <property type="match status" value="1"/>
</dbReference>
<gene>
    <name evidence="10" type="primary">mscL</name>
    <name evidence="11" type="ORF">H4W26_001202</name>
</gene>
<evidence type="ECO:0000313" key="11">
    <source>
        <dbReference type="EMBL" id="MBE1514447.1"/>
    </source>
</evidence>
<comment type="subunit">
    <text evidence="10">Homopentamer.</text>
</comment>
<protein>
    <recommendedName>
        <fullName evidence="10">Large-conductance mechanosensitive channel</fullName>
    </recommendedName>
</protein>
<keyword evidence="6 10" id="KW-1133">Transmembrane helix</keyword>
<dbReference type="PANTHER" id="PTHR30266:SF2">
    <property type="entry name" value="LARGE-CONDUCTANCE MECHANOSENSITIVE CHANNEL"/>
    <property type="match status" value="1"/>
</dbReference>
<evidence type="ECO:0000256" key="6">
    <source>
        <dbReference type="ARBA" id="ARBA00022989"/>
    </source>
</evidence>
<dbReference type="SUPFAM" id="SSF81330">
    <property type="entry name" value="Gated mechanosensitive channel"/>
    <property type="match status" value="1"/>
</dbReference>
<keyword evidence="4 10" id="KW-1003">Cell membrane</keyword>
<organism evidence="11 12">
    <name type="scientific">Nesterenkonia halotolerans</name>
    <dbReference type="NCBI Taxonomy" id="225325"/>
    <lineage>
        <taxon>Bacteria</taxon>
        <taxon>Bacillati</taxon>
        <taxon>Actinomycetota</taxon>
        <taxon>Actinomycetes</taxon>
        <taxon>Micrococcales</taxon>
        <taxon>Micrococcaceae</taxon>
        <taxon>Nesterenkonia</taxon>
    </lineage>
</organism>
<dbReference type="EMBL" id="JADBEE010000001">
    <property type="protein sequence ID" value="MBE1514447.1"/>
    <property type="molecule type" value="Genomic_DNA"/>
</dbReference>
<evidence type="ECO:0000256" key="7">
    <source>
        <dbReference type="ARBA" id="ARBA00023065"/>
    </source>
</evidence>
<keyword evidence="7 10" id="KW-0406">Ion transport</keyword>
<feature type="transmembrane region" description="Helical" evidence="10">
    <location>
        <begin position="70"/>
        <end position="92"/>
    </location>
</feature>
<evidence type="ECO:0000313" key="12">
    <source>
        <dbReference type="Proteomes" id="UP000636579"/>
    </source>
</evidence>
<proteinExistence type="inferred from homology"/>
<accession>A0ABR9J609</accession>
<comment type="subcellular location">
    <subcellularLocation>
        <location evidence="1 10">Cell membrane</location>
        <topology evidence="1 10">Multi-pass membrane protein</topology>
    </subcellularLocation>
</comment>
<evidence type="ECO:0000256" key="3">
    <source>
        <dbReference type="ARBA" id="ARBA00022448"/>
    </source>
</evidence>
<reference evidence="11 12" key="1">
    <citation type="submission" date="2020-10" db="EMBL/GenBank/DDBJ databases">
        <title>Sequencing the genomes of 1000 actinobacteria strains.</title>
        <authorList>
            <person name="Klenk H.-P."/>
        </authorList>
    </citation>
    <scope>NUCLEOTIDE SEQUENCE [LARGE SCALE GENOMIC DNA]</scope>
    <source>
        <strain evidence="11 12">DSM 15474</strain>
    </source>
</reference>
<comment type="similarity">
    <text evidence="2 10">Belongs to the MscL family.</text>
</comment>
<evidence type="ECO:0000256" key="10">
    <source>
        <dbReference type="HAMAP-Rule" id="MF_00115"/>
    </source>
</evidence>
<keyword evidence="3 10" id="KW-0813">Transport</keyword>
<comment type="caution">
    <text evidence="10">Lacks conserved residue(s) required for the propagation of feature annotation.</text>
</comment>
<dbReference type="Proteomes" id="UP000636579">
    <property type="component" value="Unassembled WGS sequence"/>
</dbReference>
<evidence type="ECO:0000256" key="2">
    <source>
        <dbReference type="ARBA" id="ARBA00007254"/>
    </source>
</evidence>
<dbReference type="InterPro" id="IPR019823">
    <property type="entry name" value="Mechanosensitive_channel_CS"/>
</dbReference>
<evidence type="ECO:0000256" key="9">
    <source>
        <dbReference type="ARBA" id="ARBA00023303"/>
    </source>
</evidence>